<organism evidence="1 2">
    <name type="scientific">Oncorhynchus kisutch</name>
    <name type="common">Coho salmon</name>
    <name type="synonym">Salmo kisutch</name>
    <dbReference type="NCBI Taxonomy" id="8019"/>
    <lineage>
        <taxon>Eukaryota</taxon>
        <taxon>Metazoa</taxon>
        <taxon>Chordata</taxon>
        <taxon>Craniata</taxon>
        <taxon>Vertebrata</taxon>
        <taxon>Euteleostomi</taxon>
        <taxon>Actinopterygii</taxon>
        <taxon>Neopterygii</taxon>
        <taxon>Teleostei</taxon>
        <taxon>Protacanthopterygii</taxon>
        <taxon>Salmoniformes</taxon>
        <taxon>Salmonidae</taxon>
        <taxon>Salmoninae</taxon>
        <taxon>Oncorhynchus</taxon>
    </lineage>
</organism>
<reference evidence="1" key="2">
    <citation type="submission" date="2025-09" db="UniProtKB">
        <authorList>
            <consortium name="Ensembl"/>
        </authorList>
    </citation>
    <scope>IDENTIFICATION</scope>
</reference>
<name>A0A8C7CHI4_ONCKI</name>
<evidence type="ECO:0000313" key="2">
    <source>
        <dbReference type="Proteomes" id="UP000694557"/>
    </source>
</evidence>
<keyword evidence="2" id="KW-1185">Reference proteome</keyword>
<dbReference type="GO" id="GO:0000932">
    <property type="term" value="C:P-body"/>
    <property type="evidence" value="ECO:0007669"/>
    <property type="project" value="TreeGrafter"/>
</dbReference>
<accession>A0A8C7CHI4</accession>
<dbReference type="GO" id="GO:0033962">
    <property type="term" value="P:P-body assembly"/>
    <property type="evidence" value="ECO:0007669"/>
    <property type="project" value="TreeGrafter"/>
</dbReference>
<dbReference type="PANTHER" id="PTHR13612">
    <property type="entry name" value="ENHANCER OF MRNA-DECAPPING PROTEIN 3"/>
    <property type="match status" value="1"/>
</dbReference>
<dbReference type="Ensembl" id="ENSOKIT00005004818.1">
    <property type="protein sequence ID" value="ENSOKIP00005004568.1"/>
    <property type="gene ID" value="ENSOKIG00005002119.1"/>
</dbReference>
<dbReference type="CDD" id="cd01737">
    <property type="entry name" value="LSm16_N"/>
    <property type="match status" value="1"/>
</dbReference>
<dbReference type="Proteomes" id="UP000694557">
    <property type="component" value="Unassembled WGS sequence"/>
</dbReference>
<evidence type="ECO:0000313" key="1">
    <source>
        <dbReference type="Ensembl" id="ENSOKIP00005004568.1"/>
    </source>
</evidence>
<protein>
    <submittedName>
        <fullName evidence="1">Uncharacterized protein</fullName>
    </submittedName>
</protein>
<dbReference type="GeneTree" id="ENSGT00980000202752"/>
<dbReference type="PANTHER" id="PTHR13612:SF0">
    <property type="entry name" value="ENHANCER OF MRNA-DECAPPING PROTEIN 3"/>
    <property type="match status" value="1"/>
</dbReference>
<dbReference type="GO" id="GO:0003729">
    <property type="term" value="F:mRNA binding"/>
    <property type="evidence" value="ECO:0007669"/>
    <property type="project" value="InterPro"/>
</dbReference>
<reference evidence="1" key="1">
    <citation type="submission" date="2025-08" db="UniProtKB">
        <authorList>
            <consortium name="Ensembl"/>
        </authorList>
    </citation>
    <scope>IDENTIFICATION</scope>
</reference>
<dbReference type="AlphaFoldDB" id="A0A8C7CHI4"/>
<sequence>MATDRLCSLVWINCGETLGVYQGEVSPVDESSQTISLSQPLHNGVKCPVPKVTFRYNCL</sequence>
<proteinExistence type="predicted"/>
<dbReference type="InterPro" id="IPR034107">
    <property type="entry name" value="Lsm16_N"/>
</dbReference>
<dbReference type="Gene3D" id="2.30.30.100">
    <property type="match status" value="1"/>
</dbReference>
<dbReference type="GO" id="GO:0031087">
    <property type="term" value="P:deadenylation-independent decapping of nuclear-transcribed mRNA"/>
    <property type="evidence" value="ECO:0007669"/>
    <property type="project" value="InterPro"/>
</dbReference>